<dbReference type="PATRIC" id="fig|991778.3.peg.6235"/>
<evidence type="ECO:0000256" key="1">
    <source>
        <dbReference type="SAM" id="MobiDB-lite"/>
    </source>
</evidence>
<feature type="compositionally biased region" description="Basic and acidic residues" evidence="1">
    <location>
        <begin position="1"/>
        <end position="14"/>
    </location>
</feature>
<feature type="compositionally biased region" description="Polar residues" evidence="1">
    <location>
        <begin position="17"/>
        <end position="28"/>
    </location>
</feature>
<dbReference type="EMBL" id="AFAR01000307">
    <property type="protein sequence ID" value="EGF24157.1"/>
    <property type="molecule type" value="Genomic_DNA"/>
</dbReference>
<sequence length="55" mass="6002">MGDGDHNGGGKFHMDSAGNSCPTSTDEVQNPSGFDFAWIRRLSQFFFQLSSFVAV</sequence>
<dbReference type="Proteomes" id="UP000006222">
    <property type="component" value="Unassembled WGS sequence"/>
</dbReference>
<evidence type="ECO:0000313" key="2">
    <source>
        <dbReference type="EMBL" id="EGF24157.1"/>
    </source>
</evidence>
<proteinExistence type="predicted"/>
<dbReference type="AlphaFoldDB" id="F2B1N0"/>
<organism evidence="2 3">
    <name type="scientific">Rhodopirellula baltica WH47</name>
    <dbReference type="NCBI Taxonomy" id="991778"/>
    <lineage>
        <taxon>Bacteria</taxon>
        <taxon>Pseudomonadati</taxon>
        <taxon>Planctomycetota</taxon>
        <taxon>Planctomycetia</taxon>
        <taxon>Pirellulales</taxon>
        <taxon>Pirellulaceae</taxon>
        <taxon>Rhodopirellula</taxon>
    </lineage>
</organism>
<gene>
    <name evidence="2" type="ORF">RBWH47_05416</name>
</gene>
<feature type="region of interest" description="Disordered" evidence="1">
    <location>
        <begin position="1"/>
        <end position="28"/>
    </location>
</feature>
<protein>
    <submittedName>
        <fullName evidence="2">Uncharacterized protein</fullName>
    </submittedName>
</protein>
<evidence type="ECO:0000313" key="3">
    <source>
        <dbReference type="Proteomes" id="UP000006222"/>
    </source>
</evidence>
<name>F2B1N0_RHOBT</name>
<comment type="caution">
    <text evidence="2">The sequence shown here is derived from an EMBL/GenBank/DDBJ whole genome shotgun (WGS) entry which is preliminary data.</text>
</comment>
<accession>F2B1N0</accession>
<reference evidence="2 3" key="1">
    <citation type="journal article" date="2013" name="Mar. Genomics">
        <title>Expression of sulfatases in Rhodopirellula baltica and the diversity of sulfatases in the genus Rhodopirellula.</title>
        <authorList>
            <person name="Wegner C.E."/>
            <person name="Richter-Heitmann T."/>
            <person name="Klindworth A."/>
            <person name="Klockow C."/>
            <person name="Richter M."/>
            <person name="Achstetter T."/>
            <person name="Glockner F.O."/>
            <person name="Harder J."/>
        </authorList>
    </citation>
    <scope>NUCLEOTIDE SEQUENCE [LARGE SCALE GENOMIC DNA]</scope>
    <source>
        <strain evidence="2 3">WH47</strain>
    </source>
</reference>